<dbReference type="Proteomes" id="UP001320876">
    <property type="component" value="Unassembled WGS sequence"/>
</dbReference>
<organism evidence="3 4">
    <name type="scientific">Luteolibacter arcticus</name>
    <dbReference type="NCBI Taxonomy" id="1581411"/>
    <lineage>
        <taxon>Bacteria</taxon>
        <taxon>Pseudomonadati</taxon>
        <taxon>Verrucomicrobiota</taxon>
        <taxon>Verrucomicrobiia</taxon>
        <taxon>Verrucomicrobiales</taxon>
        <taxon>Verrucomicrobiaceae</taxon>
        <taxon>Luteolibacter</taxon>
    </lineage>
</organism>
<feature type="compositionally biased region" description="Basic and acidic residues" evidence="1">
    <location>
        <begin position="55"/>
        <end position="66"/>
    </location>
</feature>
<dbReference type="RefSeq" id="WP_264485744.1">
    <property type="nucleotide sequence ID" value="NZ_JAPDDT010000001.1"/>
</dbReference>
<keyword evidence="2" id="KW-0732">Signal</keyword>
<dbReference type="EMBL" id="JAPDDT010000001">
    <property type="protein sequence ID" value="MCW1921635.1"/>
    <property type="molecule type" value="Genomic_DNA"/>
</dbReference>
<feature type="chain" id="PRO_5045606071" description="Toxin co-regulated pilus biosynthesis protein Q C-terminal domain-containing protein" evidence="2">
    <location>
        <begin position="25"/>
        <end position="181"/>
    </location>
</feature>
<protein>
    <recommendedName>
        <fullName evidence="5">Toxin co-regulated pilus biosynthesis protein Q C-terminal domain-containing protein</fullName>
    </recommendedName>
</protein>
<feature type="region of interest" description="Disordered" evidence="1">
    <location>
        <begin position="47"/>
        <end position="66"/>
    </location>
</feature>
<gene>
    <name evidence="3" type="ORF">OKA05_03665</name>
</gene>
<comment type="caution">
    <text evidence="3">The sequence shown here is derived from an EMBL/GenBank/DDBJ whole genome shotgun (WGS) entry which is preliminary data.</text>
</comment>
<reference evidence="3 4" key="1">
    <citation type="submission" date="2022-10" db="EMBL/GenBank/DDBJ databases">
        <title>Luteolibacter arcticus strain CCTCC AB 2014275, whole genome shotgun sequencing project.</title>
        <authorList>
            <person name="Zhao G."/>
            <person name="Shen L."/>
        </authorList>
    </citation>
    <scope>NUCLEOTIDE SEQUENCE [LARGE SCALE GENOMIC DNA]</scope>
    <source>
        <strain evidence="3 4">CCTCC AB 2014275</strain>
    </source>
</reference>
<keyword evidence="4" id="KW-1185">Reference proteome</keyword>
<accession>A0ABT3GEA6</accession>
<evidence type="ECO:0000256" key="2">
    <source>
        <dbReference type="SAM" id="SignalP"/>
    </source>
</evidence>
<sequence>MKTVVTFIIVRAAACLLVASPAMAEEAAMRDVATHDELSQKLRVANNKGPLSDFKPVEGEDPTKAEPENLVSRSDFMSFSGYATIVPKRAILHIPAAMADRIKLLPGSRVQTWAEFYPSNRGWITTVEVSRAQAEGNQPLAEELVTRIQKSRNVVVATFQGGPISVLPLKAPVETANLKKP</sequence>
<evidence type="ECO:0000256" key="1">
    <source>
        <dbReference type="SAM" id="MobiDB-lite"/>
    </source>
</evidence>
<name>A0ABT3GEA6_9BACT</name>
<evidence type="ECO:0000313" key="4">
    <source>
        <dbReference type="Proteomes" id="UP001320876"/>
    </source>
</evidence>
<evidence type="ECO:0008006" key="5">
    <source>
        <dbReference type="Google" id="ProtNLM"/>
    </source>
</evidence>
<evidence type="ECO:0000313" key="3">
    <source>
        <dbReference type="EMBL" id="MCW1921635.1"/>
    </source>
</evidence>
<proteinExistence type="predicted"/>
<feature type="signal peptide" evidence="2">
    <location>
        <begin position="1"/>
        <end position="24"/>
    </location>
</feature>